<dbReference type="GO" id="GO:0050897">
    <property type="term" value="F:cobalt ion binding"/>
    <property type="evidence" value="ECO:0007669"/>
    <property type="project" value="TreeGrafter"/>
</dbReference>
<keyword evidence="3" id="KW-0813">Transport</keyword>
<sequence>MSRAGASPERSAASPDVEDADRVDSPLTASSSDSDNGGGHAIHHVGLASQHAGHRHHDMSQHRLRRRVTRAGTVHIVDNFVEQLDDRPGWRPGSEPGIDVSKPDGGHGSMVNLRAKCQITVVDFSEDNIAIHELDNDEMIAFLKIPQPAWVKCRWINVNALSWDVIQALGQYKQLHSLAIEDLMNTGNRTKADWYHNHAFLILTLQKLVRIVDPKKETRETSSERSTTGLLRKMTGLGRSKDDDFPEDGIESGVYPRRPNASFGRQPSGITITEVTDKHSLRTLQSFHASPNATRTEYMEKHSALAKRNLAAVAEQVSIFITSDNTVIAFFENSADDVEVPILTRLNSPSTILRQSCDASMVAQAIIDVIIDMAIPVQVAYADVIGDIELDVLTRPNIQQSKDLYIISSEISKMRSFIQPIVTVINALRDHKIVVSGSGSGSAGPSTHQTREYSPGKDDLRDPSKGVIISPLTYVYLGDALDHCVLINENLLQIAKAADNMIDLIFNTIAARQNEVLQLLTNVTIVFLPMTFLTGYFGQNFQPFPELDQGITLFWKIAIPLMVGTIVVVMSPQIIDYARTVTQRRRIGSMRRRLRERRGKAA</sequence>
<reference evidence="10" key="1">
    <citation type="submission" date="2022-07" db="EMBL/GenBank/DDBJ databases">
        <title>Fungi with potential for degradation of polypropylene.</title>
        <authorList>
            <person name="Gostincar C."/>
        </authorList>
    </citation>
    <scope>NUCLEOTIDE SEQUENCE</scope>
    <source>
        <strain evidence="10">EXF-13287</strain>
    </source>
</reference>
<evidence type="ECO:0000256" key="2">
    <source>
        <dbReference type="ARBA" id="ARBA00009765"/>
    </source>
</evidence>
<evidence type="ECO:0000256" key="8">
    <source>
        <dbReference type="SAM" id="MobiDB-lite"/>
    </source>
</evidence>
<gene>
    <name evidence="10" type="ORF">NKR19_g8691</name>
</gene>
<dbReference type="InterPro" id="IPR045861">
    <property type="entry name" value="CorA_cytoplasmic_dom"/>
</dbReference>
<dbReference type="PANTHER" id="PTHR46494:SF1">
    <property type="entry name" value="CORA FAMILY METAL ION TRANSPORTER (EUROFUNG)"/>
    <property type="match status" value="1"/>
</dbReference>
<comment type="similarity">
    <text evidence="2">Belongs to the CorA metal ion transporter (MIT) (TC 1.A.35) family.</text>
</comment>
<dbReference type="SUPFAM" id="SSF143865">
    <property type="entry name" value="CorA soluble domain-like"/>
    <property type="match status" value="1"/>
</dbReference>
<organism evidence="10 11">
    <name type="scientific">Coniochaeta hoffmannii</name>
    <dbReference type="NCBI Taxonomy" id="91930"/>
    <lineage>
        <taxon>Eukaryota</taxon>
        <taxon>Fungi</taxon>
        <taxon>Dikarya</taxon>
        <taxon>Ascomycota</taxon>
        <taxon>Pezizomycotina</taxon>
        <taxon>Sordariomycetes</taxon>
        <taxon>Sordariomycetidae</taxon>
        <taxon>Coniochaetales</taxon>
        <taxon>Coniochaetaceae</taxon>
        <taxon>Coniochaeta</taxon>
    </lineage>
</organism>
<dbReference type="Gene3D" id="1.20.58.340">
    <property type="entry name" value="Magnesium transport protein CorA, transmembrane region"/>
    <property type="match status" value="2"/>
</dbReference>
<proteinExistence type="inferred from homology"/>
<dbReference type="EMBL" id="JANBVN010000184">
    <property type="protein sequence ID" value="KAJ9134378.1"/>
    <property type="molecule type" value="Genomic_DNA"/>
</dbReference>
<keyword evidence="4" id="KW-1003">Cell membrane</keyword>
<feature type="transmembrane region" description="Helical" evidence="9">
    <location>
        <begin position="519"/>
        <end position="537"/>
    </location>
</feature>
<keyword evidence="5 9" id="KW-0812">Transmembrane</keyword>
<dbReference type="InterPro" id="IPR002523">
    <property type="entry name" value="MgTranspt_CorA/ZnTranspt_ZntB"/>
</dbReference>
<accession>A0AA38VEF0</accession>
<feature type="region of interest" description="Disordered" evidence="8">
    <location>
        <begin position="87"/>
        <end position="106"/>
    </location>
</feature>
<evidence type="ECO:0000256" key="7">
    <source>
        <dbReference type="ARBA" id="ARBA00023136"/>
    </source>
</evidence>
<evidence type="ECO:0000256" key="5">
    <source>
        <dbReference type="ARBA" id="ARBA00022692"/>
    </source>
</evidence>
<protein>
    <submittedName>
        <fullName evidence="10">Magnesium and cobalt transporter CorA</fullName>
    </submittedName>
</protein>
<evidence type="ECO:0000256" key="3">
    <source>
        <dbReference type="ARBA" id="ARBA00022448"/>
    </source>
</evidence>
<evidence type="ECO:0000313" key="11">
    <source>
        <dbReference type="Proteomes" id="UP001174691"/>
    </source>
</evidence>
<dbReference type="Proteomes" id="UP001174691">
    <property type="component" value="Unassembled WGS sequence"/>
</dbReference>
<evidence type="ECO:0000313" key="10">
    <source>
        <dbReference type="EMBL" id="KAJ9134378.1"/>
    </source>
</evidence>
<dbReference type="InterPro" id="IPR045863">
    <property type="entry name" value="CorA_TM1_TM2"/>
</dbReference>
<dbReference type="Gene3D" id="3.30.460.20">
    <property type="entry name" value="CorA soluble domain-like"/>
    <property type="match status" value="1"/>
</dbReference>
<evidence type="ECO:0000256" key="6">
    <source>
        <dbReference type="ARBA" id="ARBA00022989"/>
    </source>
</evidence>
<evidence type="ECO:0000256" key="1">
    <source>
        <dbReference type="ARBA" id="ARBA00004651"/>
    </source>
</evidence>
<comment type="caution">
    <text evidence="10">The sequence shown here is derived from an EMBL/GenBank/DDBJ whole genome shotgun (WGS) entry which is preliminary data.</text>
</comment>
<feature type="compositionally biased region" description="Basic and acidic residues" evidence="8">
    <location>
        <begin position="449"/>
        <end position="459"/>
    </location>
</feature>
<dbReference type="PANTHER" id="PTHR46494">
    <property type="entry name" value="CORA FAMILY METAL ION TRANSPORTER (EUROFUNG)"/>
    <property type="match status" value="1"/>
</dbReference>
<dbReference type="GO" id="GO:0000287">
    <property type="term" value="F:magnesium ion binding"/>
    <property type="evidence" value="ECO:0007669"/>
    <property type="project" value="TreeGrafter"/>
</dbReference>
<keyword evidence="11" id="KW-1185">Reference proteome</keyword>
<dbReference type="AlphaFoldDB" id="A0AA38VEF0"/>
<keyword evidence="7 9" id="KW-0472">Membrane</keyword>
<evidence type="ECO:0000256" key="4">
    <source>
        <dbReference type="ARBA" id="ARBA00022475"/>
    </source>
</evidence>
<feature type="transmembrane region" description="Helical" evidence="9">
    <location>
        <begin position="557"/>
        <end position="578"/>
    </location>
</feature>
<name>A0AA38VEF0_9PEZI</name>
<dbReference type="GO" id="GO:0015095">
    <property type="term" value="F:magnesium ion transmembrane transporter activity"/>
    <property type="evidence" value="ECO:0007669"/>
    <property type="project" value="TreeGrafter"/>
</dbReference>
<keyword evidence="6 9" id="KW-1133">Transmembrane helix</keyword>
<evidence type="ECO:0000256" key="9">
    <source>
        <dbReference type="SAM" id="Phobius"/>
    </source>
</evidence>
<dbReference type="GO" id="GO:0005886">
    <property type="term" value="C:plasma membrane"/>
    <property type="evidence" value="ECO:0007669"/>
    <property type="project" value="UniProtKB-SubCell"/>
</dbReference>
<dbReference type="Pfam" id="PF01544">
    <property type="entry name" value="CorA"/>
    <property type="match status" value="1"/>
</dbReference>
<dbReference type="SUPFAM" id="SSF144083">
    <property type="entry name" value="Magnesium transport protein CorA, transmembrane region"/>
    <property type="match status" value="1"/>
</dbReference>
<comment type="subcellular location">
    <subcellularLocation>
        <location evidence="1">Cell membrane</location>
        <topology evidence="1">Multi-pass membrane protein</topology>
    </subcellularLocation>
</comment>
<dbReference type="GO" id="GO:0015087">
    <property type="term" value="F:cobalt ion transmembrane transporter activity"/>
    <property type="evidence" value="ECO:0007669"/>
    <property type="project" value="TreeGrafter"/>
</dbReference>
<feature type="region of interest" description="Disordered" evidence="8">
    <location>
        <begin position="437"/>
        <end position="459"/>
    </location>
</feature>
<feature type="region of interest" description="Disordered" evidence="8">
    <location>
        <begin position="1"/>
        <end position="42"/>
    </location>
</feature>